<sequence length="421" mass="46564">MKKCSIRRVELVIAFAFVFGCKDTGEKANVLPSDDFTVGQAQKWYSDFRKSSRSVGQPDDKVIWGAATQRKVAEDDEIVVAPVLSGNFLGCRIKDGRKDKRKPDEENVAGRIHRSLIVRKVRGKIEAIEMRTVFDADYEPRVKNGQIDPANFEGKVYFFDMDGKLVNGLIYEEGKQVAAFGPNKGGRTSDMVEVCTDWYHQGCVDGYGCSGWVYQETTCEMVYVSAGSSGSGTIWANSLDVSLSSGSAVLFNELMQLPYISSFWGGINDTEKDYFLNRLWMIPQAASATAAAMSFAEWFYCDLSDDGNWNAYKHAVLSAILCMEFGVSTALQITNNHELESPPNQMEMDLHNNDLGVKIYKSISASLATVPIHNPGLKLALIADTALKKIALGEGKRLMPVNVSIGTPQTFFWTNGANRCH</sequence>
<reference evidence="2 3" key="1">
    <citation type="submission" date="2018-03" db="EMBL/GenBank/DDBJ databases">
        <title>Genomic Encyclopedia of Archaeal and Bacterial Type Strains, Phase II (KMG-II): from individual species to whole genera.</title>
        <authorList>
            <person name="Goeker M."/>
        </authorList>
    </citation>
    <scope>NUCLEOTIDE SEQUENCE [LARGE SCALE GENOMIC DNA]</scope>
    <source>
        <strain evidence="2 3">DSM 29057</strain>
    </source>
</reference>
<evidence type="ECO:0000259" key="1">
    <source>
        <dbReference type="Pfam" id="PF22322"/>
    </source>
</evidence>
<accession>A0A2P8G3U1</accession>
<feature type="domain" description="DUF6973" evidence="1">
    <location>
        <begin position="274"/>
        <end position="364"/>
    </location>
</feature>
<evidence type="ECO:0000313" key="3">
    <source>
        <dbReference type="Proteomes" id="UP000241964"/>
    </source>
</evidence>
<dbReference type="AlphaFoldDB" id="A0A2P8G3U1"/>
<protein>
    <recommendedName>
        <fullName evidence="1">DUF6973 domain-containing protein</fullName>
    </recommendedName>
</protein>
<organism evidence="2 3">
    <name type="scientific">Dyadobacter jiangsuensis</name>
    <dbReference type="NCBI Taxonomy" id="1591085"/>
    <lineage>
        <taxon>Bacteria</taxon>
        <taxon>Pseudomonadati</taxon>
        <taxon>Bacteroidota</taxon>
        <taxon>Cytophagia</taxon>
        <taxon>Cytophagales</taxon>
        <taxon>Spirosomataceae</taxon>
        <taxon>Dyadobacter</taxon>
    </lineage>
</organism>
<dbReference type="Pfam" id="PF22322">
    <property type="entry name" value="DUF6973"/>
    <property type="match status" value="1"/>
</dbReference>
<dbReference type="OrthoDB" id="923450at2"/>
<dbReference type="PROSITE" id="PS51257">
    <property type="entry name" value="PROKAR_LIPOPROTEIN"/>
    <property type="match status" value="1"/>
</dbReference>
<gene>
    <name evidence="2" type="ORF">CLV60_106209</name>
</gene>
<dbReference type="Proteomes" id="UP000241964">
    <property type="component" value="Unassembled WGS sequence"/>
</dbReference>
<dbReference type="RefSeq" id="WP_106596053.1">
    <property type="nucleotide sequence ID" value="NZ_PYAS01000006.1"/>
</dbReference>
<name>A0A2P8G3U1_9BACT</name>
<comment type="caution">
    <text evidence="2">The sequence shown here is derived from an EMBL/GenBank/DDBJ whole genome shotgun (WGS) entry which is preliminary data.</text>
</comment>
<dbReference type="InterPro" id="IPR054246">
    <property type="entry name" value="DUF6973"/>
</dbReference>
<keyword evidence="3" id="KW-1185">Reference proteome</keyword>
<proteinExistence type="predicted"/>
<evidence type="ECO:0000313" key="2">
    <source>
        <dbReference type="EMBL" id="PSL28606.1"/>
    </source>
</evidence>
<dbReference type="EMBL" id="PYAS01000006">
    <property type="protein sequence ID" value="PSL28606.1"/>
    <property type="molecule type" value="Genomic_DNA"/>
</dbReference>